<sequence length="430" mass="48828">MKLYNLKEKKEEVSFLDAIQYGLGKKQGLFFPKYLPKFNSQVLHDLIKMDFITRSTHILSHFISDEISFTNLKKQVKLAFNFKKPTIIPVTNNISCLELFHGPTLAFKDFGARFMAQMLSYWKNKNSTMTILTATSGDTGAAVAHAFYCMNNIRVVILYPKGRISSLQEKLFCTLGKNIHTIAIDGSFDDCQCLVKQSFNDKQLKKNIGLNSANSINISRLLAQICYYFEAFALIPEKYHNKIVISIPCGNFGNLTAGLIAKSLGLPIQSFIAATNSNDTVPRFLKKGIWDPKKTISTISNAMDISQPNNWPRVEELFKRKKWNISNLISDSVSDKKTIKTLKELYKIGYISEPHAAIAYRILKKNITKENFGLFLGTAHPSKFQDTVEKALNIKLSLPESLQSRINLKNISYHMKPNFLKLKNFLLTQI</sequence>
<evidence type="ECO:0000256" key="5">
    <source>
        <dbReference type="ARBA" id="ARBA00018679"/>
    </source>
</evidence>
<evidence type="ECO:0000256" key="11">
    <source>
        <dbReference type="NCBIfam" id="TIGR00260"/>
    </source>
</evidence>
<accession>A0A3B1DVX0</accession>
<dbReference type="NCBIfam" id="TIGR00260">
    <property type="entry name" value="thrC"/>
    <property type="match status" value="1"/>
</dbReference>
<evidence type="ECO:0000256" key="12">
    <source>
        <dbReference type="PIRSR" id="PIRSR604450-51"/>
    </source>
</evidence>
<dbReference type="InterPro" id="IPR051166">
    <property type="entry name" value="Threonine_Synthase"/>
</dbReference>
<dbReference type="EMBL" id="LR025085">
    <property type="protein sequence ID" value="VAX76423.1"/>
    <property type="molecule type" value="Genomic_DNA"/>
</dbReference>
<evidence type="ECO:0000256" key="9">
    <source>
        <dbReference type="ARBA" id="ARBA00023239"/>
    </source>
</evidence>
<gene>
    <name evidence="15" type="primary">thrC</name>
    <name evidence="15" type="ORF">BUCINSTRO3249_0132</name>
</gene>
<dbReference type="InterPro" id="IPR004450">
    <property type="entry name" value="Thr_synthase-like"/>
</dbReference>
<dbReference type="InterPro" id="IPR001926">
    <property type="entry name" value="TrpB-like_PALP"/>
</dbReference>
<dbReference type="GO" id="GO:0030170">
    <property type="term" value="F:pyridoxal phosphate binding"/>
    <property type="evidence" value="ECO:0007669"/>
    <property type="project" value="InterPro"/>
</dbReference>
<dbReference type="InterPro" id="IPR029144">
    <property type="entry name" value="Thr_synth_N"/>
</dbReference>
<dbReference type="AlphaFoldDB" id="A0A3B1DVX0"/>
<proteinExistence type="inferred from homology"/>
<dbReference type="Gene3D" id="3.40.50.1100">
    <property type="match status" value="2"/>
</dbReference>
<dbReference type="Pfam" id="PF14821">
    <property type="entry name" value="Thr_synth_N"/>
    <property type="match status" value="1"/>
</dbReference>
<dbReference type="SUPFAM" id="SSF53686">
    <property type="entry name" value="Tryptophan synthase beta subunit-like PLP-dependent enzymes"/>
    <property type="match status" value="1"/>
</dbReference>
<dbReference type="GO" id="GO:0009088">
    <property type="term" value="P:threonine biosynthetic process"/>
    <property type="evidence" value="ECO:0007669"/>
    <property type="project" value="UniProtKB-UniRule"/>
</dbReference>
<protein>
    <recommendedName>
        <fullName evidence="5 11">Threonine synthase</fullName>
        <ecNumber evidence="4 11">4.2.3.1</ecNumber>
    </recommendedName>
</protein>
<dbReference type="InterPro" id="IPR036052">
    <property type="entry name" value="TrpB-like_PALP_sf"/>
</dbReference>
<dbReference type="STRING" id="1921549.GCA_900128825_00132"/>
<reference evidence="16" key="1">
    <citation type="submission" date="2018-09" db="EMBL/GenBank/DDBJ databases">
        <authorList>
            <person name="Manzano-Marin A."/>
            <person name="Manzano-Marin A."/>
        </authorList>
    </citation>
    <scope>NUCLEOTIDE SEQUENCE [LARGE SCALE GENOMIC DNA]</scope>
    <source>
        <strain evidence="16">BuCistrobi</strain>
    </source>
</reference>
<dbReference type="FunFam" id="3.40.50.1100:FF:000022">
    <property type="entry name" value="Threonine synthase"/>
    <property type="match status" value="1"/>
</dbReference>
<dbReference type="RefSeq" id="WP_158349019.1">
    <property type="nucleotide sequence ID" value="NZ_LR025085.1"/>
</dbReference>
<keyword evidence="6" id="KW-0028">Amino-acid biosynthesis</keyword>
<evidence type="ECO:0000256" key="8">
    <source>
        <dbReference type="ARBA" id="ARBA00022898"/>
    </source>
</evidence>
<keyword evidence="9 15" id="KW-0456">Lyase</keyword>
<feature type="domain" description="Tryptophan synthase beta chain-like PALP" evidence="13">
    <location>
        <begin position="98"/>
        <end position="365"/>
    </location>
</feature>
<evidence type="ECO:0000256" key="2">
    <source>
        <dbReference type="ARBA" id="ARBA00004979"/>
    </source>
</evidence>
<evidence type="ECO:0000259" key="13">
    <source>
        <dbReference type="Pfam" id="PF00291"/>
    </source>
</evidence>
<feature type="modified residue" description="N6-(pyridoxal phosphate)lysine" evidence="12">
    <location>
        <position position="108"/>
    </location>
</feature>
<dbReference type="Proteomes" id="UP000271849">
    <property type="component" value="Chromosome"/>
</dbReference>
<evidence type="ECO:0000256" key="7">
    <source>
        <dbReference type="ARBA" id="ARBA00022697"/>
    </source>
</evidence>
<dbReference type="PANTHER" id="PTHR42690">
    <property type="entry name" value="THREONINE SYNTHASE FAMILY MEMBER"/>
    <property type="match status" value="1"/>
</dbReference>
<dbReference type="OrthoDB" id="9763107at2"/>
<feature type="domain" description="Threonine synthase N-terminal" evidence="14">
    <location>
        <begin position="8"/>
        <end position="79"/>
    </location>
</feature>
<dbReference type="EC" id="4.2.3.1" evidence="4 11"/>
<dbReference type="PROSITE" id="PS00165">
    <property type="entry name" value="DEHYDRATASE_SER_THR"/>
    <property type="match status" value="1"/>
</dbReference>
<comment type="pathway">
    <text evidence="2">Amino-acid biosynthesis; L-threonine biosynthesis; L-threonine from L-aspartate: step 5/5.</text>
</comment>
<dbReference type="GO" id="GO:0004795">
    <property type="term" value="F:threonine synthase activity"/>
    <property type="evidence" value="ECO:0007669"/>
    <property type="project" value="UniProtKB-UniRule"/>
</dbReference>
<name>A0A3B1DVX0_9GAMM</name>
<evidence type="ECO:0000313" key="15">
    <source>
        <dbReference type="EMBL" id="VAX76423.1"/>
    </source>
</evidence>
<dbReference type="InterPro" id="IPR037158">
    <property type="entry name" value="Thr_synth_N_sf"/>
</dbReference>
<keyword evidence="7" id="KW-0791">Threonine biosynthesis</keyword>
<dbReference type="PANTHER" id="PTHR42690:SF1">
    <property type="entry name" value="THREONINE SYNTHASE-LIKE 2"/>
    <property type="match status" value="1"/>
</dbReference>
<evidence type="ECO:0000256" key="6">
    <source>
        <dbReference type="ARBA" id="ARBA00022605"/>
    </source>
</evidence>
<evidence type="ECO:0000259" key="14">
    <source>
        <dbReference type="Pfam" id="PF14821"/>
    </source>
</evidence>
<evidence type="ECO:0000256" key="3">
    <source>
        <dbReference type="ARBA" id="ARBA00005517"/>
    </source>
</evidence>
<dbReference type="Gene3D" id="3.90.1380.10">
    <property type="entry name" value="Threonine synthase, N-terminal domain"/>
    <property type="match status" value="1"/>
</dbReference>
<keyword evidence="8 12" id="KW-0663">Pyridoxal phosphate</keyword>
<evidence type="ECO:0000256" key="1">
    <source>
        <dbReference type="ARBA" id="ARBA00001933"/>
    </source>
</evidence>
<comment type="catalytic activity">
    <reaction evidence="10">
        <text>O-phospho-L-homoserine + H2O = L-threonine + phosphate</text>
        <dbReference type="Rhea" id="RHEA:10840"/>
        <dbReference type="ChEBI" id="CHEBI:15377"/>
        <dbReference type="ChEBI" id="CHEBI:43474"/>
        <dbReference type="ChEBI" id="CHEBI:57590"/>
        <dbReference type="ChEBI" id="CHEBI:57926"/>
        <dbReference type="EC" id="4.2.3.1"/>
    </reaction>
</comment>
<dbReference type="Pfam" id="PF00291">
    <property type="entry name" value="PALP"/>
    <property type="match status" value="1"/>
</dbReference>
<comment type="similarity">
    <text evidence="3">Belongs to the threonine synthase family.</text>
</comment>
<evidence type="ECO:0000256" key="10">
    <source>
        <dbReference type="ARBA" id="ARBA00049144"/>
    </source>
</evidence>
<comment type="cofactor">
    <cofactor evidence="1 12">
        <name>pyridoxal 5'-phosphate</name>
        <dbReference type="ChEBI" id="CHEBI:597326"/>
    </cofactor>
</comment>
<dbReference type="UniPathway" id="UPA00050">
    <property type="reaction ID" value="UER00065"/>
</dbReference>
<evidence type="ECO:0000313" key="16">
    <source>
        <dbReference type="Proteomes" id="UP000271849"/>
    </source>
</evidence>
<evidence type="ECO:0000256" key="4">
    <source>
        <dbReference type="ARBA" id="ARBA00013028"/>
    </source>
</evidence>
<organism evidence="15 16">
    <name type="scientific">Buchnera aphidicola</name>
    <name type="common">Cinara strobi</name>
    <dbReference type="NCBI Taxonomy" id="1921549"/>
    <lineage>
        <taxon>Bacteria</taxon>
        <taxon>Pseudomonadati</taxon>
        <taxon>Pseudomonadota</taxon>
        <taxon>Gammaproteobacteria</taxon>
        <taxon>Enterobacterales</taxon>
        <taxon>Erwiniaceae</taxon>
        <taxon>Buchnera</taxon>
    </lineage>
</organism>
<dbReference type="InterPro" id="IPR000634">
    <property type="entry name" value="Ser/Thr_deHydtase_PyrdxlP-BS"/>
</dbReference>